<protein>
    <submittedName>
        <fullName evidence="3">Uncharacterized protein</fullName>
    </submittedName>
</protein>
<feature type="transmembrane region" description="Helical" evidence="2">
    <location>
        <begin position="113"/>
        <end position="136"/>
    </location>
</feature>
<proteinExistence type="predicted"/>
<evidence type="ECO:0000256" key="1">
    <source>
        <dbReference type="SAM" id="MobiDB-lite"/>
    </source>
</evidence>
<feature type="region of interest" description="Disordered" evidence="1">
    <location>
        <begin position="280"/>
        <end position="361"/>
    </location>
</feature>
<feature type="compositionally biased region" description="Low complexity" evidence="1">
    <location>
        <begin position="189"/>
        <end position="201"/>
    </location>
</feature>
<feature type="compositionally biased region" description="Low complexity" evidence="1">
    <location>
        <begin position="221"/>
        <end position="230"/>
    </location>
</feature>
<organism evidence="3 4">
    <name type="scientific">Streptomyces argenteolus</name>
    <dbReference type="NCBI Taxonomy" id="67274"/>
    <lineage>
        <taxon>Bacteria</taxon>
        <taxon>Bacillati</taxon>
        <taxon>Actinomycetota</taxon>
        <taxon>Actinomycetes</taxon>
        <taxon>Kitasatosporales</taxon>
        <taxon>Streptomycetaceae</taxon>
        <taxon>Streptomyces</taxon>
    </lineage>
</organism>
<evidence type="ECO:0000313" key="4">
    <source>
        <dbReference type="Proteomes" id="UP001602322"/>
    </source>
</evidence>
<evidence type="ECO:0000256" key="2">
    <source>
        <dbReference type="SAM" id="Phobius"/>
    </source>
</evidence>
<keyword evidence="2" id="KW-1133">Transmembrane helix</keyword>
<accession>A0ABW6X0E0</accession>
<dbReference type="RefSeq" id="WP_387898621.1">
    <property type="nucleotide sequence ID" value="NZ_JBIBEG010000001.1"/>
</dbReference>
<sequence>MADEQHQWLDVNAAEMLLRGDAVEPVGEDARAEARRLEEALRALRAPEASGAELPGEAAVLAAFREASRGGERSGSVSAAGPVGRQEAPHTVRIGNAPQVPVRRPRWTRPVRLGLAVSLAGCALGGVAVAGGTGMLPTPFGGHGPAAPAASVSAAATPEELGAESPGGGGPSAPPSRVPGVPTPPVPSETPGGAAGGTADADGQDGAGATGRDRDTGDSGDGTQDGTDGRTPGESAAEVYARSVRACRGYRNDNLSEEDERRLLELADGERNLDRFCDRLLDGEGRGEQGGGGGGADEDDGKGDGGKGDGSEGNGSFPPVLFRTQSPDGTRPLEATRSPDGTRPDAAPSRGPAFLLSSVPR</sequence>
<reference evidence="3 4" key="1">
    <citation type="submission" date="2024-10" db="EMBL/GenBank/DDBJ databases">
        <title>The Natural Products Discovery Center: Release of the First 8490 Sequenced Strains for Exploring Actinobacteria Biosynthetic Diversity.</title>
        <authorList>
            <person name="Kalkreuter E."/>
            <person name="Kautsar S.A."/>
            <person name="Yang D."/>
            <person name="Bader C.D."/>
            <person name="Teijaro C.N."/>
            <person name="Fluegel L."/>
            <person name="Davis C.M."/>
            <person name="Simpson J.R."/>
            <person name="Lauterbach L."/>
            <person name="Steele A.D."/>
            <person name="Gui C."/>
            <person name="Meng S."/>
            <person name="Li G."/>
            <person name="Viehrig K."/>
            <person name="Ye F."/>
            <person name="Su P."/>
            <person name="Kiefer A.F."/>
            <person name="Nichols A."/>
            <person name="Cepeda A.J."/>
            <person name="Yan W."/>
            <person name="Fan B."/>
            <person name="Jiang Y."/>
            <person name="Adhikari A."/>
            <person name="Zheng C.-J."/>
            <person name="Schuster L."/>
            <person name="Cowan T.M."/>
            <person name="Smanski M.J."/>
            <person name="Chevrette M.G."/>
            <person name="De Carvalho L.P.S."/>
            <person name="Shen B."/>
        </authorList>
    </citation>
    <scope>NUCLEOTIDE SEQUENCE [LARGE SCALE GENOMIC DNA]</scope>
    <source>
        <strain evidence="3 4">NPDC012540</strain>
    </source>
</reference>
<comment type="caution">
    <text evidence="3">The sequence shown here is derived from an EMBL/GenBank/DDBJ whole genome shotgun (WGS) entry which is preliminary data.</text>
</comment>
<feature type="region of interest" description="Disordered" evidence="1">
    <location>
        <begin position="71"/>
        <end position="103"/>
    </location>
</feature>
<dbReference type="EMBL" id="JBIBEG010000001">
    <property type="protein sequence ID" value="MFF5895102.1"/>
    <property type="molecule type" value="Genomic_DNA"/>
</dbReference>
<keyword evidence="4" id="KW-1185">Reference proteome</keyword>
<feature type="region of interest" description="Disordered" evidence="1">
    <location>
        <begin position="143"/>
        <end position="260"/>
    </location>
</feature>
<name>A0ABW6X0E0_9ACTN</name>
<feature type="compositionally biased region" description="Low complexity" evidence="1">
    <location>
        <begin position="145"/>
        <end position="164"/>
    </location>
</feature>
<evidence type="ECO:0000313" key="3">
    <source>
        <dbReference type="EMBL" id="MFF5895102.1"/>
    </source>
</evidence>
<feature type="compositionally biased region" description="Pro residues" evidence="1">
    <location>
        <begin position="172"/>
        <end position="188"/>
    </location>
</feature>
<keyword evidence="2" id="KW-0812">Transmembrane</keyword>
<gene>
    <name evidence="3" type="ORF">ACFY8O_04145</name>
</gene>
<dbReference type="Proteomes" id="UP001602322">
    <property type="component" value="Unassembled WGS sequence"/>
</dbReference>
<keyword evidence="2" id="KW-0472">Membrane</keyword>